<name>S0NJ93_9ENTE</name>
<dbReference type="InterPro" id="IPR001638">
    <property type="entry name" value="Solute-binding_3/MltF_N"/>
</dbReference>
<dbReference type="InterPro" id="IPR015168">
    <property type="entry name" value="SsuA/THI5"/>
</dbReference>
<feature type="domain" description="Solute-binding protein family 3/N-terminal" evidence="4">
    <location>
        <begin position="36"/>
        <end position="253"/>
    </location>
</feature>
<dbReference type="PROSITE" id="PS51257">
    <property type="entry name" value="PROKAR_LIPOPROTEIN"/>
    <property type="match status" value="1"/>
</dbReference>
<keyword evidence="3" id="KW-0732">Signal</keyword>
<dbReference type="HOGENOM" id="CLU_028871_3_1_9"/>
<dbReference type="GO" id="GO:0042597">
    <property type="term" value="C:periplasmic space"/>
    <property type="evidence" value="ECO:0007669"/>
    <property type="project" value="UniProtKB-SubCell"/>
</dbReference>
<dbReference type="PANTHER" id="PTHR30024:SF47">
    <property type="entry name" value="TAURINE-BINDING PERIPLASMIC PROTEIN"/>
    <property type="match status" value="1"/>
</dbReference>
<dbReference type="Gene3D" id="3.40.190.10">
    <property type="entry name" value="Periplasmic binding protein-like II"/>
    <property type="match status" value="2"/>
</dbReference>
<comment type="subcellular location">
    <subcellularLocation>
        <location evidence="1">Periplasm</location>
    </subcellularLocation>
</comment>
<dbReference type="RefSeq" id="WP_016175529.1">
    <property type="nucleotide sequence ID" value="NZ_KE136389.1"/>
</dbReference>
<dbReference type="eggNOG" id="COG4521">
    <property type="taxonomic scope" value="Bacteria"/>
</dbReference>
<dbReference type="SMART" id="SM00062">
    <property type="entry name" value="PBPb"/>
    <property type="match status" value="1"/>
</dbReference>
<dbReference type="OrthoDB" id="9815602at2"/>
<sequence length="337" mass="36937">MKLTKKWVVVAMVSVGLLTACGKSEEKTKESGKAEKVIIGTLVMPNDEGIAKAENYFEEEMGVPVEVKVFDAGRDTATAMMTEDIDFGLMGSSSAALSIAQGVKLEYIWTHEILGSVESLVAKPGIESAKDLVGKKIATPFSSTAHFSLLKYLEMNNIEESSVSLVDMQTAEIYTAWESNQIDAAYIWEPTLSQLTDKTVLATSEDLANEGFMTANVEVVTETFAKKHPELVEAYIRAVDKAVRLYQENEDEAVKIIAEALGLTPEDAKFQMNGSKWLNSEEQLAPEYMGTTGNIGELSQNLYDLATFLKAQGSISEVPEISVFEEAINPSYIEKLK</sequence>
<reference evidence="5 6" key="1">
    <citation type="submission" date="2013-03" db="EMBL/GenBank/DDBJ databases">
        <title>The Genome Sequence of Enterococcus saccharolyticus ATCC_43076 (Illumina only assembly).</title>
        <authorList>
            <consortium name="The Broad Institute Genomics Platform"/>
            <consortium name="The Broad Institute Genome Sequencing Center for Infectious Disease"/>
            <person name="Earl A."/>
            <person name="Russ C."/>
            <person name="Gilmore M."/>
            <person name="Surin D."/>
            <person name="Walker B."/>
            <person name="Young S."/>
            <person name="Zeng Q."/>
            <person name="Gargeya S."/>
            <person name="Fitzgerald M."/>
            <person name="Haas B."/>
            <person name="Abouelleil A."/>
            <person name="Allen A.W."/>
            <person name="Alvarado L."/>
            <person name="Arachchi H.M."/>
            <person name="Berlin A.M."/>
            <person name="Chapman S.B."/>
            <person name="Gainer-Dewar J."/>
            <person name="Goldberg J."/>
            <person name="Griggs A."/>
            <person name="Gujja S."/>
            <person name="Hansen M."/>
            <person name="Howarth C."/>
            <person name="Imamovic A."/>
            <person name="Ireland A."/>
            <person name="Larimer J."/>
            <person name="McCowan C."/>
            <person name="Murphy C."/>
            <person name="Pearson M."/>
            <person name="Poon T.W."/>
            <person name="Priest M."/>
            <person name="Roberts A."/>
            <person name="Saif S."/>
            <person name="Shea T."/>
            <person name="Sisk P."/>
            <person name="Sykes S."/>
            <person name="Wortman J."/>
            <person name="Nusbaum C."/>
            <person name="Birren B."/>
        </authorList>
    </citation>
    <scope>NUCLEOTIDE SEQUENCE [LARGE SCALE GENOMIC DNA]</scope>
    <source>
        <strain evidence="5 6">ATCC 43076</strain>
    </source>
</reference>
<evidence type="ECO:0000259" key="4">
    <source>
        <dbReference type="SMART" id="SM00062"/>
    </source>
</evidence>
<evidence type="ECO:0000256" key="2">
    <source>
        <dbReference type="ARBA" id="ARBA00010742"/>
    </source>
</evidence>
<dbReference type="Proteomes" id="UP000014136">
    <property type="component" value="Unassembled WGS sequence"/>
</dbReference>
<evidence type="ECO:0000313" key="5">
    <source>
        <dbReference type="EMBL" id="EOT28228.1"/>
    </source>
</evidence>
<dbReference type="Pfam" id="PF09084">
    <property type="entry name" value="NMT1"/>
    <property type="match status" value="1"/>
</dbReference>
<organism evidence="5 6">
    <name type="scientific">Enterococcus saccharolyticus subsp. saccharolyticus ATCC 43076</name>
    <dbReference type="NCBI Taxonomy" id="1139996"/>
    <lineage>
        <taxon>Bacteria</taxon>
        <taxon>Bacillati</taxon>
        <taxon>Bacillota</taxon>
        <taxon>Bacilli</taxon>
        <taxon>Lactobacillales</taxon>
        <taxon>Enterococcaceae</taxon>
        <taxon>Enterococcus</taxon>
    </lineage>
</organism>
<dbReference type="EMBL" id="AHYT01000008">
    <property type="protein sequence ID" value="EOT28228.1"/>
    <property type="molecule type" value="Genomic_DNA"/>
</dbReference>
<evidence type="ECO:0000256" key="1">
    <source>
        <dbReference type="ARBA" id="ARBA00004418"/>
    </source>
</evidence>
<dbReference type="GO" id="GO:0042918">
    <property type="term" value="P:alkanesulfonate transmembrane transport"/>
    <property type="evidence" value="ECO:0007669"/>
    <property type="project" value="TreeGrafter"/>
</dbReference>
<protein>
    <submittedName>
        <fullName evidence="5">Taurine ABC transporter, periplasmic binding protein</fullName>
    </submittedName>
</protein>
<dbReference type="SUPFAM" id="SSF53850">
    <property type="entry name" value="Periplasmic binding protein-like II"/>
    <property type="match status" value="1"/>
</dbReference>
<evidence type="ECO:0000256" key="3">
    <source>
        <dbReference type="ARBA" id="ARBA00022729"/>
    </source>
</evidence>
<dbReference type="PANTHER" id="PTHR30024">
    <property type="entry name" value="ALIPHATIC SULFONATES-BINDING PROTEIN-RELATED"/>
    <property type="match status" value="1"/>
</dbReference>
<proteinExistence type="inferred from homology"/>
<evidence type="ECO:0000313" key="6">
    <source>
        <dbReference type="Proteomes" id="UP000014136"/>
    </source>
</evidence>
<keyword evidence="6" id="KW-1185">Reference proteome</keyword>
<dbReference type="AlphaFoldDB" id="S0NJ93"/>
<comment type="caution">
    <text evidence="5">The sequence shown here is derived from an EMBL/GenBank/DDBJ whole genome shotgun (WGS) entry which is preliminary data.</text>
</comment>
<accession>S0NJ93</accession>
<comment type="similarity">
    <text evidence="2">Belongs to the bacterial solute-binding protein SsuA/TauA family.</text>
</comment>
<dbReference type="PATRIC" id="fig|1139996.3.peg.1729"/>
<gene>
    <name evidence="5" type="ORF">OMQ_01742</name>
</gene>
<dbReference type="STRING" id="41997.RV16_GL000663"/>